<evidence type="ECO:0000256" key="8">
    <source>
        <dbReference type="ARBA" id="ARBA00061780"/>
    </source>
</evidence>
<organism evidence="12 13">
    <name type="scientific">Allacma fusca</name>
    <dbReference type="NCBI Taxonomy" id="39272"/>
    <lineage>
        <taxon>Eukaryota</taxon>
        <taxon>Metazoa</taxon>
        <taxon>Ecdysozoa</taxon>
        <taxon>Arthropoda</taxon>
        <taxon>Hexapoda</taxon>
        <taxon>Collembola</taxon>
        <taxon>Symphypleona</taxon>
        <taxon>Sminthuridae</taxon>
        <taxon>Allacma</taxon>
    </lineage>
</organism>
<evidence type="ECO:0000256" key="10">
    <source>
        <dbReference type="PIRSR" id="PIRSR600246-2"/>
    </source>
</evidence>
<comment type="catalytic activity">
    <reaction evidence="1">
        <text>Cleavage of a beta-linked Asp residue from the N-terminus of a polypeptide.</text>
        <dbReference type="EC" id="3.4.19.5"/>
    </reaction>
</comment>
<dbReference type="Proteomes" id="UP000708208">
    <property type="component" value="Unassembled WGS sequence"/>
</dbReference>
<evidence type="ECO:0000256" key="1">
    <source>
        <dbReference type="ARBA" id="ARBA00000306"/>
    </source>
</evidence>
<keyword evidence="3" id="KW-0645">Protease</keyword>
<evidence type="ECO:0000256" key="11">
    <source>
        <dbReference type="PIRSR" id="PIRSR600246-3"/>
    </source>
</evidence>
<protein>
    <recommendedName>
        <fullName evidence="14">Asparaginase</fullName>
    </recommendedName>
</protein>
<dbReference type="InterPro" id="IPR033844">
    <property type="entry name" value="ASRGL1_meta"/>
</dbReference>
<proteinExistence type="inferred from homology"/>
<dbReference type="OrthoDB" id="2262349at2759"/>
<evidence type="ECO:0000256" key="2">
    <source>
        <dbReference type="ARBA" id="ARBA00010872"/>
    </source>
</evidence>
<dbReference type="EMBL" id="CAJVCH010570772">
    <property type="protein sequence ID" value="CAG7835826.1"/>
    <property type="molecule type" value="Genomic_DNA"/>
</dbReference>
<dbReference type="FunFam" id="3.60.20.30:FF:000001">
    <property type="entry name" value="Isoaspartyl peptidase/L-asparaginase"/>
    <property type="match status" value="1"/>
</dbReference>
<gene>
    <name evidence="12" type="ORF">AFUS01_LOCUS45148</name>
</gene>
<evidence type="ECO:0000313" key="13">
    <source>
        <dbReference type="Proteomes" id="UP000708208"/>
    </source>
</evidence>
<dbReference type="GO" id="GO:0033345">
    <property type="term" value="P:L-asparagine catabolic process via L-aspartate"/>
    <property type="evidence" value="ECO:0007669"/>
    <property type="project" value="TreeGrafter"/>
</dbReference>
<comment type="caution">
    <text evidence="12">The sequence shown here is derived from an EMBL/GenBank/DDBJ whole genome shotgun (WGS) entry which is preliminary data.</text>
</comment>
<comment type="subunit">
    <text evidence="8">Heterodimer of an alpha and beta chain produced by autocleavage.</text>
</comment>
<evidence type="ECO:0000256" key="3">
    <source>
        <dbReference type="ARBA" id="ARBA00022670"/>
    </source>
</evidence>
<feature type="site" description="Cleavage; by autolysis" evidence="11">
    <location>
        <begin position="176"/>
        <end position="177"/>
    </location>
</feature>
<dbReference type="GO" id="GO:0006508">
    <property type="term" value="P:proteolysis"/>
    <property type="evidence" value="ECO:0007669"/>
    <property type="project" value="UniProtKB-KW"/>
</dbReference>
<feature type="binding site" evidence="10">
    <location>
        <begin position="205"/>
        <end position="208"/>
    </location>
    <ligand>
        <name>substrate</name>
    </ligand>
</feature>
<evidence type="ECO:0000256" key="7">
    <source>
        <dbReference type="ARBA" id="ARBA00054922"/>
    </source>
</evidence>
<dbReference type="PANTHER" id="PTHR10188">
    <property type="entry name" value="L-ASPARAGINASE"/>
    <property type="match status" value="1"/>
</dbReference>
<dbReference type="InterPro" id="IPR000246">
    <property type="entry name" value="Peptidase_T2"/>
</dbReference>
<evidence type="ECO:0000256" key="6">
    <source>
        <dbReference type="ARBA" id="ARBA00049366"/>
    </source>
</evidence>
<dbReference type="GO" id="GO:0005737">
    <property type="term" value="C:cytoplasm"/>
    <property type="evidence" value="ECO:0007669"/>
    <property type="project" value="TreeGrafter"/>
</dbReference>
<dbReference type="AlphaFoldDB" id="A0A8J2LQR4"/>
<feature type="active site" description="Nucleophile" evidence="9">
    <location>
        <position position="177"/>
    </location>
</feature>
<evidence type="ECO:0000313" key="12">
    <source>
        <dbReference type="EMBL" id="CAG7835826.1"/>
    </source>
</evidence>
<accession>A0A8J2LQR4</accession>
<name>A0A8J2LQR4_9HEXA</name>
<sequence>MESEPVIVIHGGAWAIPDSLVASSLAGVQAAAQAGWKILSSGGSAVDAVEATIVVLENDPTFDAGTGSVLTTDGTVEMDAIIMEGENLNLGAVACLGNVKNPIRVARLVMEKTDHTLLVGQGALEFAKEIGVPTISTESLATPAGWAELERFKTYNKAVRGNFSERQGYGKLSGHDTVGCVALDKRGLLACGTSTGGITGKRCGRVGDSPLVGCGAYADKTAGAVSCTGHGESISKVCLARRILENCEQGIESEEAIQHGLSFMRRRVGNAGGAVCIDRKGNPGIGFNTARMAWAAIVRNKATSGINPGDMICFSE</sequence>
<keyword evidence="5" id="KW-0068">Autocatalytic cleavage</keyword>
<comment type="catalytic activity">
    <reaction evidence="6">
        <text>L-asparagine + H2O = L-aspartate + NH4(+)</text>
        <dbReference type="Rhea" id="RHEA:21016"/>
        <dbReference type="ChEBI" id="CHEBI:15377"/>
        <dbReference type="ChEBI" id="CHEBI:28938"/>
        <dbReference type="ChEBI" id="CHEBI:29991"/>
        <dbReference type="ChEBI" id="CHEBI:58048"/>
        <dbReference type="EC" id="3.5.1.1"/>
    </reaction>
</comment>
<feature type="binding site" evidence="10">
    <location>
        <begin position="228"/>
        <end position="231"/>
    </location>
    <ligand>
        <name>substrate</name>
    </ligand>
</feature>
<dbReference type="PANTHER" id="PTHR10188:SF43">
    <property type="entry name" value="ASPARAGINASE (EUROFUNG)"/>
    <property type="match status" value="1"/>
</dbReference>
<dbReference type="CDD" id="cd04702">
    <property type="entry name" value="ASRGL1_like"/>
    <property type="match status" value="1"/>
</dbReference>
<comment type="similarity">
    <text evidence="2">Belongs to the Ntn-hydrolase family.</text>
</comment>
<keyword evidence="13" id="KW-1185">Reference proteome</keyword>
<evidence type="ECO:0000256" key="5">
    <source>
        <dbReference type="ARBA" id="ARBA00022813"/>
    </source>
</evidence>
<evidence type="ECO:0000256" key="9">
    <source>
        <dbReference type="PIRSR" id="PIRSR600246-1"/>
    </source>
</evidence>
<evidence type="ECO:0000256" key="4">
    <source>
        <dbReference type="ARBA" id="ARBA00022801"/>
    </source>
</evidence>
<keyword evidence="4" id="KW-0378">Hydrolase</keyword>
<evidence type="ECO:0008006" key="14">
    <source>
        <dbReference type="Google" id="ProtNLM"/>
    </source>
</evidence>
<dbReference type="GO" id="GO:0004067">
    <property type="term" value="F:asparaginase activity"/>
    <property type="evidence" value="ECO:0007669"/>
    <property type="project" value="UniProtKB-EC"/>
</dbReference>
<dbReference type="GO" id="GO:0008798">
    <property type="term" value="F:beta-aspartyl-peptidase activity"/>
    <property type="evidence" value="ECO:0007669"/>
    <property type="project" value="UniProtKB-EC"/>
</dbReference>
<dbReference type="Pfam" id="PF01112">
    <property type="entry name" value="Asparaginase_2"/>
    <property type="match status" value="1"/>
</dbReference>
<reference evidence="12" key="1">
    <citation type="submission" date="2021-06" db="EMBL/GenBank/DDBJ databases">
        <authorList>
            <person name="Hodson N. C."/>
            <person name="Mongue J. A."/>
            <person name="Jaron S. K."/>
        </authorList>
    </citation>
    <scope>NUCLEOTIDE SEQUENCE</scope>
</reference>
<comment type="function">
    <text evidence="7">Has both L-asparaginase and beta-aspartyl peptidase activity. Does not have aspartylglucosaminidase activity and is inactive toward GlcNAc-L-Asn. Likewise, has no activity toward glutamine.</text>
</comment>